<evidence type="ECO:0000256" key="12">
    <source>
        <dbReference type="SAM" id="MobiDB-lite"/>
    </source>
</evidence>
<dbReference type="GO" id="GO:0043495">
    <property type="term" value="F:protein-membrane adaptor activity"/>
    <property type="evidence" value="ECO:0007669"/>
    <property type="project" value="TreeGrafter"/>
</dbReference>
<dbReference type="PANTHER" id="PTHR13190">
    <property type="entry name" value="AUTOPHAGY-RELATED 2, ISOFORM A"/>
    <property type="match status" value="1"/>
</dbReference>
<evidence type="ECO:0000256" key="7">
    <source>
        <dbReference type="ARBA" id="ARBA00023006"/>
    </source>
</evidence>
<dbReference type="GO" id="GO:0034045">
    <property type="term" value="C:phagophore assembly site membrane"/>
    <property type="evidence" value="ECO:0007669"/>
    <property type="project" value="UniProtKB-SubCell"/>
</dbReference>
<keyword evidence="7" id="KW-0072">Autophagy</keyword>
<dbReference type="GeneID" id="108667122"/>
<feature type="compositionally biased region" description="Basic residues" evidence="12">
    <location>
        <begin position="1325"/>
        <end position="1339"/>
    </location>
</feature>
<protein>
    <recommendedName>
        <fullName evidence="4">Autophagy-related protein 2</fullName>
    </recommendedName>
</protein>
<dbReference type="OrthoDB" id="18982at2759"/>
<feature type="region of interest" description="Disordered" evidence="12">
    <location>
        <begin position="1275"/>
        <end position="1295"/>
    </location>
</feature>
<dbReference type="GO" id="GO:0000422">
    <property type="term" value="P:autophagy of mitochondrion"/>
    <property type="evidence" value="ECO:0007669"/>
    <property type="project" value="TreeGrafter"/>
</dbReference>
<dbReference type="InterPro" id="IPR026849">
    <property type="entry name" value="ATG2"/>
</dbReference>
<proteinExistence type="inferred from homology"/>
<keyword evidence="6" id="KW-0256">Endoplasmic reticulum</keyword>
<dbReference type="GO" id="GO:0005789">
    <property type="term" value="C:endoplasmic reticulum membrane"/>
    <property type="evidence" value="ECO:0007669"/>
    <property type="project" value="UniProtKB-SubCell"/>
</dbReference>
<dbReference type="Proteomes" id="UP000694843">
    <property type="component" value="Unplaced"/>
</dbReference>
<dbReference type="Pfam" id="PF13329">
    <property type="entry name" value="ATG2_CAD"/>
    <property type="match status" value="1"/>
</dbReference>
<dbReference type="KEGG" id="hazt:108667122"/>
<evidence type="ECO:0000256" key="4">
    <source>
        <dbReference type="ARBA" id="ARBA00018070"/>
    </source>
</evidence>
<dbReference type="GO" id="GO:0061908">
    <property type="term" value="C:phagophore"/>
    <property type="evidence" value="ECO:0007669"/>
    <property type="project" value="TreeGrafter"/>
</dbReference>
<comment type="catalytic activity">
    <reaction evidence="10">
        <text>a 1,2-diacyl-sn-glycero-3-phospho-L-serine(in) = a 1,2-diacyl-sn-glycero-3-phospho-L-serine(out)</text>
        <dbReference type="Rhea" id="RHEA:38663"/>
        <dbReference type="ChEBI" id="CHEBI:57262"/>
    </reaction>
</comment>
<evidence type="ECO:0000256" key="9">
    <source>
        <dbReference type="ARBA" id="ARBA00023136"/>
    </source>
</evidence>
<keyword evidence="5" id="KW-0813">Transport</keyword>
<evidence type="ECO:0000256" key="6">
    <source>
        <dbReference type="ARBA" id="ARBA00022824"/>
    </source>
</evidence>
<evidence type="ECO:0000256" key="2">
    <source>
        <dbReference type="ARBA" id="ARBA00004623"/>
    </source>
</evidence>
<gene>
    <name evidence="14" type="primary">LOC108667122</name>
</gene>
<comment type="similarity">
    <text evidence="3">Belongs to the ATG2 family.</text>
</comment>
<evidence type="ECO:0000256" key="8">
    <source>
        <dbReference type="ARBA" id="ARBA00023055"/>
    </source>
</evidence>
<accession>A0A8B7N6T2</accession>
<dbReference type="GO" id="GO:0032266">
    <property type="term" value="F:phosphatidylinositol-3-phosphate binding"/>
    <property type="evidence" value="ECO:0007669"/>
    <property type="project" value="TreeGrafter"/>
</dbReference>
<evidence type="ECO:0000256" key="5">
    <source>
        <dbReference type="ARBA" id="ARBA00022448"/>
    </source>
</evidence>
<dbReference type="OMA" id="RPCAQIH"/>
<keyword evidence="13" id="KW-1185">Reference proteome</keyword>
<dbReference type="GO" id="GO:0034727">
    <property type="term" value="P:piecemeal microautophagy of the nucleus"/>
    <property type="evidence" value="ECO:0007669"/>
    <property type="project" value="TreeGrafter"/>
</dbReference>
<dbReference type="GO" id="GO:0006869">
    <property type="term" value="P:lipid transport"/>
    <property type="evidence" value="ECO:0007669"/>
    <property type="project" value="UniProtKB-KW"/>
</dbReference>
<name>A0A8B7N6T2_HYAAZ</name>
<evidence type="ECO:0000256" key="11">
    <source>
        <dbReference type="ARBA" id="ARBA00024615"/>
    </source>
</evidence>
<evidence type="ECO:0000313" key="14">
    <source>
        <dbReference type="RefSeq" id="XP_018009597.1"/>
    </source>
</evidence>
<feature type="region of interest" description="Disordered" evidence="12">
    <location>
        <begin position="442"/>
        <end position="463"/>
    </location>
</feature>
<dbReference type="GO" id="GO:0061723">
    <property type="term" value="P:glycophagy"/>
    <property type="evidence" value="ECO:0007669"/>
    <property type="project" value="TreeGrafter"/>
</dbReference>
<keyword evidence="9" id="KW-0472">Membrane</keyword>
<organism evidence="13 14">
    <name type="scientific">Hyalella azteca</name>
    <name type="common">Amphipod</name>
    <dbReference type="NCBI Taxonomy" id="294128"/>
    <lineage>
        <taxon>Eukaryota</taxon>
        <taxon>Metazoa</taxon>
        <taxon>Ecdysozoa</taxon>
        <taxon>Arthropoda</taxon>
        <taxon>Crustacea</taxon>
        <taxon>Multicrustacea</taxon>
        <taxon>Malacostraca</taxon>
        <taxon>Eumalacostraca</taxon>
        <taxon>Peracarida</taxon>
        <taxon>Amphipoda</taxon>
        <taxon>Senticaudata</taxon>
        <taxon>Talitrida</taxon>
        <taxon>Talitroidea</taxon>
        <taxon>Hyalellidae</taxon>
        <taxon>Hyalella</taxon>
    </lineage>
</organism>
<feature type="compositionally biased region" description="Basic and acidic residues" evidence="12">
    <location>
        <begin position="445"/>
        <end position="463"/>
    </location>
</feature>
<evidence type="ECO:0000256" key="3">
    <source>
        <dbReference type="ARBA" id="ARBA00009714"/>
    </source>
</evidence>
<dbReference type="GO" id="GO:0061709">
    <property type="term" value="P:reticulophagy"/>
    <property type="evidence" value="ECO:0007669"/>
    <property type="project" value="TreeGrafter"/>
</dbReference>
<dbReference type="RefSeq" id="XP_018009597.1">
    <property type="nucleotide sequence ID" value="XM_018154108.2"/>
</dbReference>
<evidence type="ECO:0000256" key="10">
    <source>
        <dbReference type="ARBA" id="ARBA00024479"/>
    </source>
</evidence>
<dbReference type="PANTHER" id="PTHR13190:SF1">
    <property type="entry name" value="AUTOPHAGY-RELATED 2, ISOFORM A"/>
    <property type="match status" value="1"/>
</dbReference>
<evidence type="ECO:0000256" key="1">
    <source>
        <dbReference type="ARBA" id="ARBA00004406"/>
    </source>
</evidence>
<comment type="subcellular location">
    <subcellularLocation>
        <location evidence="1">Endoplasmic reticulum membrane</location>
        <topology evidence="1">Peripheral membrane protein</topology>
    </subcellularLocation>
    <subcellularLocation>
        <location evidence="2">Preautophagosomal structure membrane</location>
        <topology evidence="2">Peripheral membrane protein</topology>
    </subcellularLocation>
</comment>
<feature type="region of interest" description="Disordered" evidence="12">
    <location>
        <begin position="1315"/>
        <end position="1350"/>
    </location>
</feature>
<sequence>MSGTGAKMVFASFAQPFISRCLNHWLQPYLAREMQVTFTWKSSVLCAGLTDVDFAPDKLNELFSKYNLPFIINDARIDELAVEVHFEMTGYKIKITLNGLKATIIPLQANYCPNLFDSMIDSFYEHQQSMPVDEIFAQLELDSERYKDSAAQETSKKVLLSLNDVVDITFVNCAVRMEHFAPNSASGIALEFQVGRIKVHSDRCHGKADQDLGNESASSSSFSRIASIERVSIYTEEIMRTTDLPFNQNSSGIEESVWNESFHKQDSTPIKIASIHDEALIRISYEDKTNKSLLTFAGTVPDIAFYLSPRQIFLISELLTEISQKPAAKSEFLRSEPLTNEDYDMLERQEAGGATTADLNSVGFGSDLESHGSGRLPHGSSASAWSVPKADYPLSQPFDKEFLNRTGPSFSDDQAFKPLYCQSVASDATSIIAPSEITYQSQREASGRLEGVDTSLDDSRNSQKHVSEMHVDVVIQSVSMVILHEDVIAPVGAASHKELEREADLFFLMFEGQERRASGENFIPLRSLFAKHCLKNHFQLHASKLTLDFVNSQTSEELHLAVVSRIHNMELVECIVEKNDDVVASFSELLVFLNDGLLAGGNPCLNVSFDCTSEIRNTYKGKVDLGNSKTNVSLAFANFGMEIDLSVIDRAEAFFHSPSFSDEDLLSKTAKVIPPSLGSNEAATLVLKHEVNFSCSCSSVYLNLRFPVPDLRPMSDVLTKPVWKRDLRSDVLTVLFVDLDVISNFCHPADNAFDEVRILSRSASVYFQESRDTERYLIGEASSRCEAERVSLRFTFGRRIGCRSEFTQSLHGPKPFYEKNLVSNHKDAISEPLLYPASDSTFAAFITESCRNADVNLEADIPCLSLFLPSKHIYEVIYNRLAYDLLLWQPHSSHPLMTSQSKPVLNNDVGLAADTGISIYHSFSCDVDDDQFMSTMSSVPVSTSDASSKSSSDPIKDRLLGEEVLCSNLPTTKFGLAMKVGEGSIELITPNRDSKGELSPVTRGRILMDVGHASLYVAAGFKGNVNKSYVGVFTRNATLAHHPAWFSELNEPKEMSLVIRRCSPDDLKNINTHPTDDHDMLSLVMNFDFDEHRNVSTMVLSGKLNHASYKYETNFSQDMWLMQLQDMFSVQDYPIQGYEIPEVVNDVHFSFMNCLVTYHPEGFDTDMLLYIGSLILASSLSCNCNTSIFRTIVEDSGVFIRKEYPGLQPIIAQVLNLGVLQLTLRQALSRVHKVPNTELIIVGALVSLITCSDTLAELMKYVSHFCEASAGQGDAVEDSDSAWSKEREPTPVTETDELELQLRRELLAEAINEVGSQTSESVHVPPKRLPSRGQPKNRGRNISGTDDRKPAFNDRCTVLERLQKVDQGKPHEIAIFNNNPWPDKKLPLLKNISIAVPAMPLERYFIKELSFSWKLCYGRALTPESCSPVLSSAATASPSSVSFNSRDARLSFNHPSPSVKRKDTSISRGSSKVLRPMVEITVKKLRYRVEFYGPESMVVCHHQISVKDIEILDLVPASNLRKLLCRYVTEEYPIGEKSDFISIDLMVKKRPNEELCEECDLDISMGNVRMYADQATVTFLMEFFKEMSQIREESYALAMRSARAKAASSPGATVRQHKASSPLPAHTRAVHAQNKPFFKSVVFNPSVVIVIDFEGNFADINSLNELMLALSSANKVTLKLKEINFKRGLLGLDKVMEYLRKEWVDDIYANQKLGLLKMIAPVGLLIEIVGGMWQLVEAPIQQYMKDGNIFRGLMIGGQAFTCRSMAATFGLLGKMFNCMENVASYLMVIVTPTYRIEGSRAPPSDAVAGVCVATSLVRNRVARVTSNIIESTQTERRERGVAGAVSGFARHIPEMVITPPFLATQVTGCILTGLQHQWTPGNEKELQQKYK</sequence>
<feature type="region of interest" description="Disordered" evidence="12">
    <location>
        <begin position="362"/>
        <end position="382"/>
    </location>
</feature>
<keyword evidence="8" id="KW-0445">Lipid transport</keyword>
<reference evidence="14" key="1">
    <citation type="submission" date="2025-08" db="UniProtKB">
        <authorList>
            <consortium name="RefSeq"/>
        </authorList>
    </citation>
    <scope>IDENTIFICATION</scope>
    <source>
        <tissue evidence="14">Whole organism</tissue>
    </source>
</reference>
<dbReference type="GO" id="GO:0000045">
    <property type="term" value="P:autophagosome assembly"/>
    <property type="evidence" value="ECO:0007669"/>
    <property type="project" value="TreeGrafter"/>
</dbReference>
<comment type="catalytic activity">
    <reaction evidence="11">
        <text>a 1,2-diacyl-sn-glycero-3-phosphoethanolamine(in) = a 1,2-diacyl-sn-glycero-3-phosphoethanolamine(out)</text>
        <dbReference type="Rhea" id="RHEA:38895"/>
        <dbReference type="ChEBI" id="CHEBI:64612"/>
    </reaction>
</comment>
<evidence type="ECO:0000313" key="13">
    <source>
        <dbReference type="Proteomes" id="UP000694843"/>
    </source>
</evidence>